<dbReference type="Proteomes" id="UP000094455">
    <property type="component" value="Unassembled WGS sequence"/>
</dbReference>
<dbReference type="PROSITE" id="PS50157">
    <property type="entry name" value="ZINC_FINGER_C2H2_2"/>
    <property type="match status" value="2"/>
</dbReference>
<dbReference type="SUPFAM" id="SSF57667">
    <property type="entry name" value="beta-beta-alpha zinc fingers"/>
    <property type="match status" value="1"/>
</dbReference>
<feature type="domain" description="C2H2-type" evidence="8">
    <location>
        <begin position="27"/>
        <end position="54"/>
    </location>
</feature>
<dbReference type="PANTHER" id="PTHR14003">
    <property type="entry name" value="TRANSCRIPTIONAL REPRESSOR PROTEIN YY"/>
    <property type="match status" value="1"/>
</dbReference>
<feature type="non-terminal residue" evidence="9">
    <location>
        <position position="1"/>
    </location>
</feature>
<proteinExistence type="predicted"/>
<evidence type="ECO:0000256" key="4">
    <source>
        <dbReference type="ARBA" id="ARBA00022771"/>
    </source>
</evidence>
<name>A0A1E3NNN4_9ASCO</name>
<evidence type="ECO:0000313" key="9">
    <source>
        <dbReference type="EMBL" id="ODQ47695.1"/>
    </source>
</evidence>
<keyword evidence="10" id="KW-1185">Reference proteome</keyword>
<feature type="non-terminal residue" evidence="9">
    <location>
        <position position="54"/>
    </location>
</feature>
<accession>A0A1E3NNN4</accession>
<dbReference type="InterPro" id="IPR036236">
    <property type="entry name" value="Znf_C2H2_sf"/>
</dbReference>
<dbReference type="AlphaFoldDB" id="A0A1E3NNN4"/>
<organism evidence="9 10">
    <name type="scientific">Pichia membranifaciens NRRL Y-2026</name>
    <dbReference type="NCBI Taxonomy" id="763406"/>
    <lineage>
        <taxon>Eukaryota</taxon>
        <taxon>Fungi</taxon>
        <taxon>Dikarya</taxon>
        <taxon>Ascomycota</taxon>
        <taxon>Saccharomycotina</taxon>
        <taxon>Pichiomycetes</taxon>
        <taxon>Pichiales</taxon>
        <taxon>Pichiaceae</taxon>
        <taxon>Pichia</taxon>
    </lineage>
</organism>
<evidence type="ECO:0000256" key="5">
    <source>
        <dbReference type="ARBA" id="ARBA00022833"/>
    </source>
</evidence>
<dbReference type="Pfam" id="PF00096">
    <property type="entry name" value="zf-C2H2"/>
    <property type="match status" value="2"/>
</dbReference>
<dbReference type="GO" id="GO:0008270">
    <property type="term" value="F:zinc ion binding"/>
    <property type="evidence" value="ECO:0007669"/>
    <property type="project" value="UniProtKB-KW"/>
</dbReference>
<reference evidence="9 10" key="1">
    <citation type="journal article" date="2016" name="Proc. Natl. Acad. Sci. U.S.A.">
        <title>Comparative genomics of biotechnologically important yeasts.</title>
        <authorList>
            <person name="Riley R."/>
            <person name="Haridas S."/>
            <person name="Wolfe K.H."/>
            <person name="Lopes M.R."/>
            <person name="Hittinger C.T."/>
            <person name="Goeker M."/>
            <person name="Salamov A.A."/>
            <person name="Wisecaver J.H."/>
            <person name="Long T.M."/>
            <person name="Calvey C.H."/>
            <person name="Aerts A.L."/>
            <person name="Barry K.W."/>
            <person name="Choi C."/>
            <person name="Clum A."/>
            <person name="Coughlan A.Y."/>
            <person name="Deshpande S."/>
            <person name="Douglass A.P."/>
            <person name="Hanson S.J."/>
            <person name="Klenk H.-P."/>
            <person name="LaButti K.M."/>
            <person name="Lapidus A."/>
            <person name="Lindquist E.A."/>
            <person name="Lipzen A.M."/>
            <person name="Meier-Kolthoff J.P."/>
            <person name="Ohm R.A."/>
            <person name="Otillar R.P."/>
            <person name="Pangilinan J.L."/>
            <person name="Peng Y."/>
            <person name="Rokas A."/>
            <person name="Rosa C.A."/>
            <person name="Scheuner C."/>
            <person name="Sibirny A.A."/>
            <person name="Slot J.C."/>
            <person name="Stielow J.B."/>
            <person name="Sun H."/>
            <person name="Kurtzman C.P."/>
            <person name="Blackwell M."/>
            <person name="Grigoriev I.V."/>
            <person name="Jeffries T.W."/>
        </authorList>
    </citation>
    <scope>NUCLEOTIDE SEQUENCE [LARGE SCALE GENOMIC DNA]</scope>
    <source>
        <strain evidence="9 10">NRRL Y-2026</strain>
    </source>
</reference>
<dbReference type="SMART" id="SM00355">
    <property type="entry name" value="ZnF_C2H2"/>
    <property type="match status" value="2"/>
</dbReference>
<dbReference type="RefSeq" id="XP_019018808.1">
    <property type="nucleotide sequence ID" value="XM_019162250.1"/>
</dbReference>
<evidence type="ECO:0000256" key="2">
    <source>
        <dbReference type="ARBA" id="ARBA00022723"/>
    </source>
</evidence>
<dbReference type="GO" id="GO:0005634">
    <property type="term" value="C:nucleus"/>
    <property type="evidence" value="ECO:0007669"/>
    <property type="project" value="UniProtKB-SubCell"/>
</dbReference>
<dbReference type="GO" id="GO:0005667">
    <property type="term" value="C:transcription regulator complex"/>
    <property type="evidence" value="ECO:0007669"/>
    <property type="project" value="TreeGrafter"/>
</dbReference>
<keyword evidence="3" id="KW-0677">Repeat</keyword>
<dbReference type="Gene3D" id="3.30.160.60">
    <property type="entry name" value="Classic Zinc Finger"/>
    <property type="match status" value="2"/>
</dbReference>
<evidence type="ECO:0000259" key="8">
    <source>
        <dbReference type="PROSITE" id="PS50157"/>
    </source>
</evidence>
<dbReference type="GO" id="GO:0000978">
    <property type="term" value="F:RNA polymerase II cis-regulatory region sequence-specific DNA binding"/>
    <property type="evidence" value="ECO:0007669"/>
    <property type="project" value="TreeGrafter"/>
</dbReference>
<feature type="domain" description="C2H2-type" evidence="8">
    <location>
        <begin position="1"/>
        <end position="26"/>
    </location>
</feature>
<dbReference type="GO" id="GO:0000785">
    <property type="term" value="C:chromatin"/>
    <property type="evidence" value="ECO:0007669"/>
    <property type="project" value="TreeGrafter"/>
</dbReference>
<protein>
    <recommendedName>
        <fullName evidence="8">C2H2-type domain-containing protein</fullName>
    </recommendedName>
</protein>
<dbReference type="InterPro" id="IPR013087">
    <property type="entry name" value="Znf_C2H2_type"/>
</dbReference>
<evidence type="ECO:0000256" key="7">
    <source>
        <dbReference type="PROSITE-ProRule" id="PRU00042"/>
    </source>
</evidence>
<dbReference type="FunFam" id="3.30.160.60:FF:000744">
    <property type="entry name" value="zinc finger E-box-binding homeobox 1"/>
    <property type="match status" value="1"/>
</dbReference>
<keyword evidence="5" id="KW-0862">Zinc</keyword>
<gene>
    <name evidence="9" type="ORF">PICMEDRAFT_22354</name>
</gene>
<dbReference type="PANTHER" id="PTHR14003:SF19">
    <property type="entry name" value="YY2 TRANSCRIPTION FACTOR"/>
    <property type="match status" value="1"/>
</dbReference>
<dbReference type="GO" id="GO:0000981">
    <property type="term" value="F:DNA-binding transcription factor activity, RNA polymerase II-specific"/>
    <property type="evidence" value="ECO:0007669"/>
    <property type="project" value="UniProtKB-ARBA"/>
</dbReference>
<sequence length="54" mass="6165">CDLCGKTFNNNSKLKSHTLTHTDERSYACDAPGCDKAFARRSDLRRHQRTIHST</sequence>
<evidence type="ECO:0000256" key="1">
    <source>
        <dbReference type="ARBA" id="ARBA00004123"/>
    </source>
</evidence>
<dbReference type="EMBL" id="KV454002">
    <property type="protein sequence ID" value="ODQ47695.1"/>
    <property type="molecule type" value="Genomic_DNA"/>
</dbReference>
<dbReference type="PROSITE" id="PS00028">
    <property type="entry name" value="ZINC_FINGER_C2H2_1"/>
    <property type="match status" value="2"/>
</dbReference>
<keyword evidence="4 7" id="KW-0863">Zinc-finger</keyword>
<evidence type="ECO:0000313" key="10">
    <source>
        <dbReference type="Proteomes" id="UP000094455"/>
    </source>
</evidence>
<evidence type="ECO:0000256" key="6">
    <source>
        <dbReference type="ARBA" id="ARBA00023242"/>
    </source>
</evidence>
<dbReference type="GeneID" id="30178937"/>
<keyword evidence="6" id="KW-0539">Nucleus</keyword>
<comment type="subcellular location">
    <subcellularLocation>
        <location evidence="1">Nucleus</location>
    </subcellularLocation>
</comment>
<keyword evidence="2" id="KW-0479">Metal-binding</keyword>
<evidence type="ECO:0000256" key="3">
    <source>
        <dbReference type="ARBA" id="ARBA00022737"/>
    </source>
</evidence>
<dbReference type="FunFam" id="3.30.160.60:FF:000125">
    <property type="entry name" value="Putative zinc finger protein 143"/>
    <property type="match status" value="1"/>
</dbReference>
<dbReference type="STRING" id="763406.A0A1E3NNN4"/>
<dbReference type="OrthoDB" id="3437960at2759"/>